<evidence type="ECO:0000313" key="3">
    <source>
        <dbReference type="Proteomes" id="UP000268623"/>
    </source>
</evidence>
<dbReference type="PANTHER" id="PTHR42852">
    <property type="entry name" value="THIOL:DISULFIDE INTERCHANGE PROTEIN DSBE"/>
    <property type="match status" value="1"/>
</dbReference>
<proteinExistence type="predicted"/>
<sequence length="154" mass="16591">MQAPELAVSRWFNTPAPITLAALRGRVVMLHAFQMLCPGCVAHGTPQAQRAHALFRDSGLAVIGLHTVFEHHAAMTPVSLEAFIHEYRLTFPIGVDQPAENGPIPITMARYQMRGTPTAILIGRDGGIRHHGFGQEDDMALGAIIGTLLAEPAP</sequence>
<reference evidence="2 3" key="1">
    <citation type="submission" date="2018-08" db="EMBL/GenBank/DDBJ databases">
        <title>Genome sequence of Methylocystis hirsuta CSC1, a methanotroph able to accumulate PHAs.</title>
        <authorList>
            <person name="Bordel S."/>
            <person name="Rodriguez E."/>
            <person name="Gancedo J."/>
            <person name="Munoz R."/>
        </authorList>
    </citation>
    <scope>NUCLEOTIDE SEQUENCE [LARGE SCALE GENOMIC DNA]</scope>
    <source>
        <strain evidence="2 3">CSC1</strain>
    </source>
</reference>
<dbReference type="GO" id="GO:0016491">
    <property type="term" value="F:oxidoreductase activity"/>
    <property type="evidence" value="ECO:0007669"/>
    <property type="project" value="InterPro"/>
</dbReference>
<accession>A0A3M9XRB4</accession>
<dbReference type="GO" id="GO:0016209">
    <property type="term" value="F:antioxidant activity"/>
    <property type="evidence" value="ECO:0007669"/>
    <property type="project" value="InterPro"/>
</dbReference>
<dbReference type="SUPFAM" id="SSF52833">
    <property type="entry name" value="Thioredoxin-like"/>
    <property type="match status" value="1"/>
</dbReference>
<dbReference type="InterPro" id="IPR013766">
    <property type="entry name" value="Thioredoxin_domain"/>
</dbReference>
<dbReference type="PANTHER" id="PTHR42852:SF13">
    <property type="entry name" value="PROTEIN DIPZ"/>
    <property type="match status" value="1"/>
</dbReference>
<dbReference type="Gene3D" id="3.40.30.10">
    <property type="entry name" value="Glutaredoxin"/>
    <property type="match status" value="1"/>
</dbReference>
<dbReference type="EMBL" id="QWDD01000001">
    <property type="protein sequence ID" value="RNJ50375.1"/>
    <property type="molecule type" value="Genomic_DNA"/>
</dbReference>
<organism evidence="2 3">
    <name type="scientific">Methylocystis hirsuta</name>
    <dbReference type="NCBI Taxonomy" id="369798"/>
    <lineage>
        <taxon>Bacteria</taxon>
        <taxon>Pseudomonadati</taxon>
        <taxon>Pseudomonadota</taxon>
        <taxon>Alphaproteobacteria</taxon>
        <taxon>Hyphomicrobiales</taxon>
        <taxon>Methylocystaceae</taxon>
        <taxon>Methylocystis</taxon>
    </lineage>
</organism>
<dbReference type="PROSITE" id="PS51352">
    <property type="entry name" value="THIOREDOXIN_2"/>
    <property type="match status" value="1"/>
</dbReference>
<dbReference type="InterPro" id="IPR000866">
    <property type="entry name" value="AhpC/TSA"/>
</dbReference>
<dbReference type="InterPro" id="IPR036249">
    <property type="entry name" value="Thioredoxin-like_sf"/>
</dbReference>
<feature type="domain" description="Thioredoxin" evidence="1">
    <location>
        <begin position="1"/>
        <end position="150"/>
    </location>
</feature>
<name>A0A3M9XRB4_9HYPH</name>
<evidence type="ECO:0000259" key="1">
    <source>
        <dbReference type="PROSITE" id="PS51352"/>
    </source>
</evidence>
<dbReference type="InterPro" id="IPR050553">
    <property type="entry name" value="Thioredoxin_ResA/DsbE_sf"/>
</dbReference>
<protein>
    <submittedName>
        <fullName evidence="2">TlpA family protein disulfide reductase</fullName>
    </submittedName>
</protein>
<evidence type="ECO:0000313" key="2">
    <source>
        <dbReference type="EMBL" id="RNJ50375.1"/>
    </source>
</evidence>
<comment type="caution">
    <text evidence="2">The sequence shown here is derived from an EMBL/GenBank/DDBJ whole genome shotgun (WGS) entry which is preliminary data.</text>
</comment>
<dbReference type="RefSeq" id="WP_123176314.1">
    <property type="nucleotide sequence ID" value="NZ_QWDD01000001.1"/>
</dbReference>
<dbReference type="AlphaFoldDB" id="A0A3M9XRB4"/>
<dbReference type="Pfam" id="PF00578">
    <property type="entry name" value="AhpC-TSA"/>
    <property type="match status" value="1"/>
</dbReference>
<gene>
    <name evidence="2" type="ORF">D1O30_13025</name>
</gene>
<dbReference type="OrthoDB" id="9811352at2"/>
<keyword evidence="3" id="KW-1185">Reference proteome</keyword>
<dbReference type="Proteomes" id="UP000268623">
    <property type="component" value="Unassembled WGS sequence"/>
</dbReference>